<proteinExistence type="predicted"/>
<evidence type="ECO:0000313" key="2">
    <source>
        <dbReference type="EMBL" id="CEK65529.1"/>
    </source>
</evidence>
<dbReference type="AlphaFoldDB" id="A0A0B6ZAB5"/>
<dbReference type="EMBL" id="HACG01018664">
    <property type="protein sequence ID" value="CEK65529.1"/>
    <property type="molecule type" value="Transcribed_RNA"/>
</dbReference>
<organism evidence="2">
    <name type="scientific">Arion vulgaris</name>
    <dbReference type="NCBI Taxonomy" id="1028688"/>
    <lineage>
        <taxon>Eukaryota</taxon>
        <taxon>Metazoa</taxon>
        <taxon>Spiralia</taxon>
        <taxon>Lophotrochozoa</taxon>
        <taxon>Mollusca</taxon>
        <taxon>Gastropoda</taxon>
        <taxon>Heterobranchia</taxon>
        <taxon>Euthyneura</taxon>
        <taxon>Panpulmonata</taxon>
        <taxon>Eupulmonata</taxon>
        <taxon>Stylommatophora</taxon>
        <taxon>Helicina</taxon>
        <taxon>Arionoidea</taxon>
        <taxon>Arionidae</taxon>
        <taxon>Arion</taxon>
    </lineage>
</organism>
<feature type="region of interest" description="Disordered" evidence="1">
    <location>
        <begin position="14"/>
        <end position="38"/>
    </location>
</feature>
<reference evidence="2" key="1">
    <citation type="submission" date="2014-12" db="EMBL/GenBank/DDBJ databases">
        <title>Insight into the proteome of Arion vulgaris.</title>
        <authorList>
            <person name="Aradska J."/>
            <person name="Bulat T."/>
            <person name="Smidak R."/>
            <person name="Sarate P."/>
            <person name="Gangsoo J."/>
            <person name="Sialana F."/>
            <person name="Bilban M."/>
            <person name="Lubec G."/>
        </authorList>
    </citation>
    <scope>NUCLEOTIDE SEQUENCE</scope>
    <source>
        <tissue evidence="2">Skin</tissue>
    </source>
</reference>
<feature type="compositionally biased region" description="Basic and acidic residues" evidence="1">
    <location>
        <begin position="20"/>
        <end position="32"/>
    </location>
</feature>
<evidence type="ECO:0000256" key="1">
    <source>
        <dbReference type="SAM" id="MobiDB-lite"/>
    </source>
</evidence>
<gene>
    <name evidence="2" type="primary">ORF55352</name>
</gene>
<protein>
    <submittedName>
        <fullName evidence="2">Uncharacterized protein</fullName>
    </submittedName>
</protein>
<feature type="non-terminal residue" evidence="2">
    <location>
        <position position="71"/>
    </location>
</feature>
<accession>A0A0B6ZAB5</accession>
<sequence>SSLGEQYFIENPNPIFSKKNYSEGRTMSDTDKNPGIMEKNHSLVSSLDECSRLGITRSLPVPSSSPSSYSL</sequence>
<name>A0A0B6ZAB5_9EUPU</name>
<feature type="non-terminal residue" evidence="2">
    <location>
        <position position="1"/>
    </location>
</feature>